<dbReference type="GO" id="GO:0000731">
    <property type="term" value="P:DNA synthesis involved in DNA repair"/>
    <property type="evidence" value="ECO:0007669"/>
    <property type="project" value="TreeGrafter"/>
</dbReference>
<dbReference type="GO" id="GO:0005524">
    <property type="term" value="F:ATP binding"/>
    <property type="evidence" value="ECO:0007669"/>
    <property type="project" value="InterPro"/>
</dbReference>
<proteinExistence type="predicted"/>
<dbReference type="GO" id="GO:0006302">
    <property type="term" value="P:double-strand break repair"/>
    <property type="evidence" value="ECO:0007669"/>
    <property type="project" value="TreeGrafter"/>
</dbReference>
<gene>
    <name evidence="2" type="ORF">QYS49_32415</name>
</gene>
<dbReference type="Gene3D" id="3.40.50.300">
    <property type="entry name" value="P-loop containing nucleotide triphosphate hydrolases"/>
    <property type="match status" value="1"/>
</dbReference>
<feature type="domain" description="ATPase AAA-type core" evidence="1">
    <location>
        <begin position="22"/>
        <end position="301"/>
    </location>
</feature>
<dbReference type="InterPro" id="IPR027417">
    <property type="entry name" value="P-loop_NTPase"/>
</dbReference>
<dbReference type="PANTHER" id="PTHR32182:SF22">
    <property type="entry name" value="ATP-DEPENDENT ENDONUCLEASE, OLD FAMILY-RELATED"/>
    <property type="match status" value="1"/>
</dbReference>
<dbReference type="EMBL" id="CP129971">
    <property type="protein sequence ID" value="WMN12100.1"/>
    <property type="molecule type" value="Genomic_DNA"/>
</dbReference>
<protein>
    <submittedName>
        <fullName evidence="2">AAA family ATPase</fullName>
    </submittedName>
</protein>
<dbReference type="CDD" id="cd00267">
    <property type="entry name" value="ABC_ATPase"/>
    <property type="match status" value="1"/>
</dbReference>
<evidence type="ECO:0000313" key="2">
    <source>
        <dbReference type="EMBL" id="WMN12100.1"/>
    </source>
</evidence>
<evidence type="ECO:0000313" key="3">
    <source>
        <dbReference type="Proteomes" id="UP001230496"/>
    </source>
</evidence>
<name>A0AA51NDZ3_9BACT</name>
<organism evidence="2 3">
    <name type="scientific">Marivirga salinarum</name>
    <dbReference type="NCBI Taxonomy" id="3059078"/>
    <lineage>
        <taxon>Bacteria</taxon>
        <taxon>Pseudomonadati</taxon>
        <taxon>Bacteroidota</taxon>
        <taxon>Cytophagia</taxon>
        <taxon>Cytophagales</taxon>
        <taxon>Marivirgaceae</taxon>
        <taxon>Marivirga</taxon>
    </lineage>
</organism>
<dbReference type="RefSeq" id="WP_308349946.1">
    <property type="nucleotide sequence ID" value="NZ_CP129971.1"/>
</dbReference>
<dbReference type="KEGG" id="msaa:QYS49_32415"/>
<dbReference type="InterPro" id="IPR003959">
    <property type="entry name" value="ATPase_AAA_core"/>
</dbReference>
<dbReference type="PIRSF" id="PIRSF029347">
    <property type="entry name" value="RecF"/>
    <property type="match status" value="1"/>
</dbReference>
<dbReference type="AlphaFoldDB" id="A0AA51NDZ3"/>
<dbReference type="GO" id="GO:0016887">
    <property type="term" value="F:ATP hydrolysis activity"/>
    <property type="evidence" value="ECO:0007669"/>
    <property type="project" value="InterPro"/>
</dbReference>
<evidence type="ECO:0000259" key="1">
    <source>
        <dbReference type="Pfam" id="PF13304"/>
    </source>
</evidence>
<dbReference type="Pfam" id="PF13304">
    <property type="entry name" value="AAA_21"/>
    <property type="match status" value="1"/>
</dbReference>
<accession>A0AA51NDZ3</accession>
<dbReference type="Proteomes" id="UP001230496">
    <property type="component" value="Chromosome"/>
</dbReference>
<dbReference type="InterPro" id="IPR014555">
    <property type="entry name" value="RecF-like"/>
</dbReference>
<reference evidence="2 3" key="1">
    <citation type="submission" date="2023-08" db="EMBL/GenBank/DDBJ databases">
        <title>Comparative genomics and taxonomic characterization of three novel marine species of genus Marivirga.</title>
        <authorList>
            <person name="Muhammad N."/>
            <person name="Kim S.-G."/>
        </authorList>
    </citation>
    <scope>NUCLEOTIDE SEQUENCE [LARGE SCALE GENOMIC DNA]</scope>
    <source>
        <strain evidence="2 3">BDSF4-3</strain>
    </source>
</reference>
<sequence>MDWIEIQGYKSIKDIRLEVNPINILIGSNGSGKSNFISFFEFLNALQDRQLKEYIALRGGAEKMLHKGSENTHSINFSTSFGKGINGYKATLQLGEEHFIFDTEYLIYKGNEGRNIANFGTEARIKATDNYRAKYVIKHLNSYRKYHFHDTSKNSPFSQMSHVDNDQFYLYEEGSNLSAFLYFIQNNYQIVYNRIIQTIQSIAPYFSDFFFQPNKEGYTRLQWKSKYGSTIYGASDLSDGTIRFIALTTLFMQPNLPSSIIIDEPELGLHPFAISKLAGMIKSVAAKEVQVILATQSADLVNHFEPEDIITVDQVEGESQFNRLKEEDLKQWLDTYNVGDLWQRNILLGGQPNK</sequence>
<keyword evidence="3" id="KW-1185">Reference proteome</keyword>
<dbReference type="PANTHER" id="PTHR32182">
    <property type="entry name" value="DNA REPLICATION AND REPAIR PROTEIN RECF"/>
    <property type="match status" value="1"/>
</dbReference>
<dbReference type="SUPFAM" id="SSF52540">
    <property type="entry name" value="P-loop containing nucleoside triphosphate hydrolases"/>
    <property type="match status" value="1"/>
</dbReference>